<gene>
    <name evidence="1" type="ORF">JG688_00018157</name>
</gene>
<dbReference type="Proteomes" id="UP000709295">
    <property type="component" value="Unassembled WGS sequence"/>
</dbReference>
<dbReference type="EMBL" id="JAENGY010003133">
    <property type="protein sequence ID" value="KAG6942359.1"/>
    <property type="molecule type" value="Genomic_DNA"/>
</dbReference>
<evidence type="ECO:0000313" key="2">
    <source>
        <dbReference type="Proteomes" id="UP000709295"/>
    </source>
</evidence>
<organism evidence="1 2">
    <name type="scientific">Phytophthora aleatoria</name>
    <dbReference type="NCBI Taxonomy" id="2496075"/>
    <lineage>
        <taxon>Eukaryota</taxon>
        <taxon>Sar</taxon>
        <taxon>Stramenopiles</taxon>
        <taxon>Oomycota</taxon>
        <taxon>Peronosporomycetes</taxon>
        <taxon>Peronosporales</taxon>
        <taxon>Peronosporaceae</taxon>
        <taxon>Phytophthora</taxon>
    </lineage>
</organism>
<evidence type="ECO:0000313" key="1">
    <source>
        <dbReference type="EMBL" id="KAG6942359.1"/>
    </source>
</evidence>
<dbReference type="AlphaFoldDB" id="A0A8J5LY41"/>
<proteinExistence type="predicted"/>
<sequence length="223" mass="25506">MNKQADFHNFLNEARADLMGLKFPSATVIGPSYYEKVELFVTIDRAIANNMYPAILPPQIGLGFARGVARCPPPTWARLQRMSPLAKLEYLATLNAVLTREVDGTFACTLYEILQNTSSWDLNDQIRLYGFDSAQIGEQLRLLAYAKEQTLAVREQHMTARAEKIARIHFPYYFDYTDHRGLFVRFNRFALDKVPQPDRGKIQILFDKSIAAQDAMLNLVERV</sequence>
<accession>A0A8J5LY41</accession>
<keyword evidence="2" id="KW-1185">Reference proteome</keyword>
<comment type="caution">
    <text evidence="1">The sequence shown here is derived from an EMBL/GenBank/DDBJ whole genome shotgun (WGS) entry which is preliminary data.</text>
</comment>
<name>A0A8J5LY41_9STRA</name>
<reference evidence="1" key="1">
    <citation type="submission" date="2021-01" db="EMBL/GenBank/DDBJ databases">
        <title>Phytophthora aleatoria, a newly-described species from Pinus radiata is distinct from Phytophthora cactorum isolates based on comparative genomics.</title>
        <authorList>
            <person name="Mcdougal R."/>
            <person name="Panda P."/>
            <person name="Williams N."/>
            <person name="Studholme D.J."/>
        </authorList>
    </citation>
    <scope>NUCLEOTIDE SEQUENCE</scope>
    <source>
        <strain evidence="1">NZFS 4037</strain>
    </source>
</reference>
<protein>
    <submittedName>
        <fullName evidence="1">Uncharacterized protein</fullName>
    </submittedName>
</protein>